<comment type="caution">
    <text evidence="5">The sequence shown here is derived from an EMBL/GenBank/DDBJ whole genome shotgun (WGS) entry which is preliminary data.</text>
</comment>
<dbReference type="InterPro" id="IPR050361">
    <property type="entry name" value="MPP/UQCRC_Complex"/>
</dbReference>
<dbReference type="Gene3D" id="3.30.830.10">
    <property type="entry name" value="Metalloenzyme, LuxS/M16 peptidase-like"/>
    <property type="match status" value="2"/>
</dbReference>
<reference evidence="5 6" key="1">
    <citation type="journal article" date="2019" name="Nat. Microbiol.">
        <title>Mediterranean grassland soil C-N compound turnover is dependent on rainfall and depth, and is mediated by genomically divergent microorganisms.</title>
        <authorList>
            <person name="Diamond S."/>
            <person name="Andeer P.F."/>
            <person name="Li Z."/>
            <person name="Crits-Christoph A."/>
            <person name="Burstein D."/>
            <person name="Anantharaman K."/>
            <person name="Lane K.R."/>
            <person name="Thomas B.C."/>
            <person name="Pan C."/>
            <person name="Northen T.R."/>
            <person name="Banfield J.F."/>
        </authorList>
    </citation>
    <scope>NUCLEOTIDE SEQUENCE [LARGE SCALE GENOMIC DNA]</scope>
    <source>
        <strain evidence="5">WS_11</strain>
    </source>
</reference>
<dbReference type="InterPro" id="IPR011249">
    <property type="entry name" value="Metalloenz_LuxS/M16"/>
</dbReference>
<dbReference type="SUPFAM" id="SSF63411">
    <property type="entry name" value="LuxS/MPP-like metallohydrolase"/>
    <property type="match status" value="2"/>
</dbReference>
<evidence type="ECO:0000256" key="2">
    <source>
        <dbReference type="SAM" id="SignalP"/>
    </source>
</evidence>
<dbReference type="GO" id="GO:0046872">
    <property type="term" value="F:metal ion binding"/>
    <property type="evidence" value="ECO:0007669"/>
    <property type="project" value="InterPro"/>
</dbReference>
<dbReference type="PANTHER" id="PTHR11851">
    <property type="entry name" value="METALLOPROTEASE"/>
    <property type="match status" value="1"/>
</dbReference>
<name>A0A538U5E2_UNCEI</name>
<dbReference type="AlphaFoldDB" id="A0A538U5E2"/>
<dbReference type="PANTHER" id="PTHR11851:SF49">
    <property type="entry name" value="MITOCHONDRIAL-PROCESSING PEPTIDASE SUBUNIT ALPHA"/>
    <property type="match status" value="1"/>
</dbReference>
<sequence>MKPIRLALLVSSCAVLASSAAHAAAALAAPKPVPSGAVQAFTLKNGLRALLMPDPRATAVDVSVWYPAGVRYERVGTRGISHLFERLSSRGATPGGVDEVGRMIAAEGGTTAAYTSADFTCYTHTVPRGALATALRLEAGRMTVRLTQAMLDQERAQVHEELRARGPASPVERGLERLYATAFKTHPYRWPVAGTDEDLDRITLRDCQDFLRARYAPDQALVVIAGDFAADQAAEELRRGFQSLPGRGQAVTVAPEPEPTAERRAVATGDAPVPLLIVGWRLPAGAAADAPALDLISTLLSRGASARLGPKASGGDRPGLFAQTGRDSRRDATMFWAASAARSLADTATVEHWLVGAIETLAAEPVSGEELDRARRQLEVPLLLNRQRARDRGQAAGVSQMIGGDWNDDAHRLERVRTLTPADLQQAAARTLNAARRAVVWMLPAGAGNGGRP</sequence>
<evidence type="ECO:0000259" key="4">
    <source>
        <dbReference type="Pfam" id="PF05193"/>
    </source>
</evidence>
<organism evidence="5 6">
    <name type="scientific">Eiseniibacteriota bacterium</name>
    <dbReference type="NCBI Taxonomy" id="2212470"/>
    <lineage>
        <taxon>Bacteria</taxon>
        <taxon>Candidatus Eiseniibacteriota</taxon>
    </lineage>
</organism>
<protein>
    <submittedName>
        <fullName evidence="5">Insulinase family protein</fullName>
    </submittedName>
</protein>
<dbReference type="Proteomes" id="UP000319771">
    <property type="component" value="Unassembled WGS sequence"/>
</dbReference>
<feature type="domain" description="Peptidase M16 N-terminal" evidence="3">
    <location>
        <begin position="51"/>
        <end position="195"/>
    </location>
</feature>
<evidence type="ECO:0000313" key="6">
    <source>
        <dbReference type="Proteomes" id="UP000319771"/>
    </source>
</evidence>
<accession>A0A538U5E2</accession>
<dbReference type="InterPro" id="IPR007863">
    <property type="entry name" value="Peptidase_M16_C"/>
</dbReference>
<dbReference type="Pfam" id="PF05193">
    <property type="entry name" value="Peptidase_M16_C"/>
    <property type="match status" value="1"/>
</dbReference>
<dbReference type="Pfam" id="PF00675">
    <property type="entry name" value="Peptidase_M16"/>
    <property type="match status" value="1"/>
</dbReference>
<feature type="domain" description="Peptidase M16 C-terminal" evidence="4">
    <location>
        <begin position="202"/>
        <end position="378"/>
    </location>
</feature>
<evidence type="ECO:0000256" key="1">
    <source>
        <dbReference type="ARBA" id="ARBA00007261"/>
    </source>
</evidence>
<comment type="similarity">
    <text evidence="1">Belongs to the peptidase M16 family.</text>
</comment>
<keyword evidence="2" id="KW-0732">Signal</keyword>
<dbReference type="EMBL" id="VBPB01000186">
    <property type="protein sequence ID" value="TMQ71087.1"/>
    <property type="molecule type" value="Genomic_DNA"/>
</dbReference>
<evidence type="ECO:0000313" key="5">
    <source>
        <dbReference type="EMBL" id="TMQ71087.1"/>
    </source>
</evidence>
<evidence type="ECO:0000259" key="3">
    <source>
        <dbReference type="Pfam" id="PF00675"/>
    </source>
</evidence>
<proteinExistence type="inferred from homology"/>
<feature type="chain" id="PRO_5022220276" evidence="2">
    <location>
        <begin position="24"/>
        <end position="453"/>
    </location>
</feature>
<feature type="signal peptide" evidence="2">
    <location>
        <begin position="1"/>
        <end position="23"/>
    </location>
</feature>
<dbReference type="InterPro" id="IPR011765">
    <property type="entry name" value="Pept_M16_N"/>
</dbReference>
<gene>
    <name evidence="5" type="ORF">E6K81_11010</name>
</gene>